<dbReference type="GO" id="GO:0003677">
    <property type="term" value="F:DNA binding"/>
    <property type="evidence" value="ECO:0007669"/>
    <property type="project" value="InterPro"/>
</dbReference>
<organism evidence="2 3">
    <name type="scientific">Mesotoga prima MesG1.Ag.4.2</name>
    <dbReference type="NCBI Taxonomy" id="660470"/>
    <lineage>
        <taxon>Bacteria</taxon>
        <taxon>Thermotogati</taxon>
        <taxon>Thermotogota</taxon>
        <taxon>Thermotogae</taxon>
        <taxon>Kosmotogales</taxon>
        <taxon>Kosmotogaceae</taxon>
        <taxon>Mesotoga</taxon>
    </lineage>
</organism>
<dbReference type="eggNOG" id="COG5421">
    <property type="taxonomic scope" value="Bacteria"/>
</dbReference>
<dbReference type="GO" id="GO:0004803">
    <property type="term" value="F:transposase activity"/>
    <property type="evidence" value="ECO:0007669"/>
    <property type="project" value="InterPro"/>
</dbReference>
<dbReference type="GO" id="GO:0006313">
    <property type="term" value="P:DNA transposition"/>
    <property type="evidence" value="ECO:0007669"/>
    <property type="project" value="InterPro"/>
</dbReference>
<dbReference type="Proteomes" id="UP000002881">
    <property type="component" value="Chromosome"/>
</dbReference>
<dbReference type="AlphaFoldDB" id="I2F4U5"/>
<accession>I2F4U5</accession>
<dbReference type="RefSeq" id="WP_014730929.1">
    <property type="nucleotide sequence ID" value="NC_017934.1"/>
</dbReference>
<dbReference type="InterPro" id="IPR047654">
    <property type="entry name" value="IS1634_transpos"/>
</dbReference>
<dbReference type="KEGG" id="mpg:Theba_1260"/>
<dbReference type="GeneID" id="87107067"/>
<proteinExistence type="predicted"/>
<dbReference type="Pfam" id="PF01609">
    <property type="entry name" value="DDE_Tnp_1"/>
    <property type="match status" value="1"/>
</dbReference>
<dbReference type="STRING" id="660470.Theba_1260"/>
<evidence type="ECO:0000313" key="2">
    <source>
        <dbReference type="EMBL" id="AFK06948.1"/>
    </source>
</evidence>
<dbReference type="InterPro" id="IPR002559">
    <property type="entry name" value="Transposase_11"/>
</dbReference>
<gene>
    <name evidence="2" type="ORF">Theba_1260</name>
</gene>
<evidence type="ECO:0000313" key="3">
    <source>
        <dbReference type="Proteomes" id="UP000002881"/>
    </source>
</evidence>
<dbReference type="EMBL" id="CP003532">
    <property type="protein sequence ID" value="AFK06948.1"/>
    <property type="molecule type" value="Genomic_DNA"/>
</dbReference>
<dbReference type="PANTHER" id="PTHR34614:SF2">
    <property type="entry name" value="TRANSPOSASE IS4-LIKE DOMAIN-CONTAINING PROTEIN"/>
    <property type="match status" value="1"/>
</dbReference>
<feature type="domain" description="Transposase IS4-like" evidence="1">
    <location>
        <begin position="189"/>
        <end position="465"/>
    </location>
</feature>
<evidence type="ECO:0000259" key="1">
    <source>
        <dbReference type="Pfam" id="PF01609"/>
    </source>
</evidence>
<dbReference type="PANTHER" id="PTHR34614">
    <property type="match status" value="1"/>
</dbReference>
<reference evidence="2 3" key="1">
    <citation type="journal article" date="2012" name="Genome Biol. Evol.">
        <title>Genome Sequence of the Mesophilic Thermotogales Bacterium Mesotoga prima MesG1.Ag.4.2 Reveals the Largest Thermotogales Genome To Date.</title>
        <authorList>
            <person name="Zhaxybayeva O."/>
            <person name="Swithers K.S."/>
            <person name="Foght J."/>
            <person name="Green A.G."/>
            <person name="Bruce D."/>
            <person name="Detter C."/>
            <person name="Han S."/>
            <person name="Teshima H."/>
            <person name="Han J."/>
            <person name="Woyke T."/>
            <person name="Pitluck S."/>
            <person name="Nolan M."/>
            <person name="Ivanova N."/>
            <person name="Pati A."/>
            <person name="Land M.L."/>
            <person name="Dlutek M."/>
            <person name="Doolittle W.F."/>
            <person name="Noll K.M."/>
            <person name="Nesbo C.L."/>
        </authorList>
    </citation>
    <scope>NUCLEOTIDE SEQUENCE [LARGE SCALE GENOMIC DNA]</scope>
    <source>
        <strain evidence="3">mesG1.Ag.4.2</strain>
    </source>
</reference>
<dbReference type="HOGENOM" id="CLU_031289_3_0_0"/>
<name>I2F4U5_9BACT</name>
<keyword evidence="3" id="KW-1185">Reference proteome</keyword>
<dbReference type="NCBIfam" id="NF033559">
    <property type="entry name" value="transpos_IS1634"/>
    <property type="match status" value="1"/>
</dbReference>
<sequence length="530" mass="62536">MGIVYQKNKKTGITYVYKNEAYWDKEKQQSRAKRTLIGKLDPSTGEIVPTRSYRKDSISKKPGPVPITKIRRDFYGACYLLDQVGKITEVEADLKACFPDRYRMILSIAYYLILEENNSLSRFSHWQRLHVHPYGEDIPSQRSSELFQSISEEERMMFFKKQGRRRIEKEYWAFDITSISSYSETLRQVKKGRNKEYERLPQINLALLFGEQSGLPFYYRKLPGNITDVKTVKQLMAEFNVMGYKKVSVLLDRGFYSRENINLLFKNHQKFIIGVKLNLNYVKETLEEERDNLQLWSNLQPQFGVYGLCRTTQWEYEQERPNKGDVLSSKRRAYLHLFYNPEKAAKDQAEMNDYLSRLYNDLANNTREEYRMKDYDRFFTVTSTPKRGRKVTPKEEAMREAARNYGYFALLSNEVNDPFEALSLYRSKDIVEKGFGNLKDRLNFRRMQVSSELSLNGKLFVEFVALIYLSYIKKKMQDTGLFDNWTLQGLLDELDTIERFEYPEHGRLIGEVTKKQKDIYAKLGMKSPSL</sequence>
<protein>
    <submittedName>
        <fullName evidence="2">Transposase</fullName>
    </submittedName>
</protein>